<accession>A0ABP5DK14</accession>
<name>A0ABP5DK14_9PSEU</name>
<protein>
    <submittedName>
        <fullName evidence="2">Uncharacterized protein</fullName>
    </submittedName>
</protein>
<evidence type="ECO:0000313" key="2">
    <source>
        <dbReference type="EMBL" id="GAA1980789.1"/>
    </source>
</evidence>
<proteinExistence type="predicted"/>
<feature type="region of interest" description="Disordered" evidence="1">
    <location>
        <begin position="52"/>
        <end position="76"/>
    </location>
</feature>
<gene>
    <name evidence="2" type="ORF">GCM10009754_66870</name>
</gene>
<dbReference type="Proteomes" id="UP001501116">
    <property type="component" value="Unassembled WGS sequence"/>
</dbReference>
<keyword evidence="3" id="KW-1185">Reference proteome</keyword>
<dbReference type="RefSeq" id="WP_344428237.1">
    <property type="nucleotide sequence ID" value="NZ_BAAANN010000033.1"/>
</dbReference>
<comment type="caution">
    <text evidence="2">The sequence shown here is derived from an EMBL/GenBank/DDBJ whole genome shotgun (WGS) entry which is preliminary data.</text>
</comment>
<dbReference type="EMBL" id="BAAANN010000033">
    <property type="protein sequence ID" value="GAA1980789.1"/>
    <property type="molecule type" value="Genomic_DNA"/>
</dbReference>
<evidence type="ECO:0000313" key="3">
    <source>
        <dbReference type="Proteomes" id="UP001501116"/>
    </source>
</evidence>
<evidence type="ECO:0000256" key="1">
    <source>
        <dbReference type="SAM" id="MobiDB-lite"/>
    </source>
</evidence>
<reference evidence="3" key="1">
    <citation type="journal article" date="2019" name="Int. J. Syst. Evol. Microbiol.">
        <title>The Global Catalogue of Microorganisms (GCM) 10K type strain sequencing project: providing services to taxonomists for standard genome sequencing and annotation.</title>
        <authorList>
            <consortium name="The Broad Institute Genomics Platform"/>
            <consortium name="The Broad Institute Genome Sequencing Center for Infectious Disease"/>
            <person name="Wu L."/>
            <person name="Ma J."/>
        </authorList>
    </citation>
    <scope>NUCLEOTIDE SEQUENCE [LARGE SCALE GENOMIC DNA]</scope>
    <source>
        <strain evidence="3">JCM 14545</strain>
    </source>
</reference>
<organism evidence="2 3">
    <name type="scientific">Amycolatopsis minnesotensis</name>
    <dbReference type="NCBI Taxonomy" id="337894"/>
    <lineage>
        <taxon>Bacteria</taxon>
        <taxon>Bacillati</taxon>
        <taxon>Actinomycetota</taxon>
        <taxon>Actinomycetes</taxon>
        <taxon>Pseudonocardiales</taxon>
        <taxon>Pseudonocardiaceae</taxon>
        <taxon>Amycolatopsis</taxon>
    </lineage>
</organism>
<sequence>MAESGIGASEALAKARKAAGKLKRKEAAVYWATMAQTAVLTEIRDELRALNQRSGGVTLPDDAPAKRRTSVAVHQP</sequence>